<dbReference type="PANTHER" id="PTHR46401:SF2">
    <property type="entry name" value="GLYCOSYLTRANSFERASE WBBK-RELATED"/>
    <property type="match status" value="1"/>
</dbReference>
<feature type="domain" description="Glycosyltransferase subfamily 4-like N-terminal" evidence="3">
    <location>
        <begin position="20"/>
        <end position="181"/>
    </location>
</feature>
<organism evidence="4 5">
    <name type="scientific">Spirosoma liriopis</name>
    <dbReference type="NCBI Taxonomy" id="2937440"/>
    <lineage>
        <taxon>Bacteria</taxon>
        <taxon>Pseudomonadati</taxon>
        <taxon>Bacteroidota</taxon>
        <taxon>Cytophagia</taxon>
        <taxon>Cytophagales</taxon>
        <taxon>Cytophagaceae</taxon>
        <taxon>Spirosoma</taxon>
    </lineage>
</organism>
<name>A0ABT0HH68_9BACT</name>
<protein>
    <submittedName>
        <fullName evidence="4">Glycosyltransferase</fullName>
        <ecNumber evidence="4">2.4.-.-</ecNumber>
    </submittedName>
</protein>
<dbReference type="Pfam" id="PF13439">
    <property type="entry name" value="Glyco_transf_4"/>
    <property type="match status" value="1"/>
</dbReference>
<dbReference type="GO" id="GO:0016757">
    <property type="term" value="F:glycosyltransferase activity"/>
    <property type="evidence" value="ECO:0007669"/>
    <property type="project" value="UniProtKB-KW"/>
</dbReference>
<dbReference type="InterPro" id="IPR028098">
    <property type="entry name" value="Glyco_trans_4-like_N"/>
</dbReference>
<proteinExistence type="predicted"/>
<comment type="caution">
    <text evidence="4">The sequence shown here is derived from an EMBL/GenBank/DDBJ whole genome shotgun (WGS) entry which is preliminary data.</text>
</comment>
<evidence type="ECO:0000259" key="2">
    <source>
        <dbReference type="Pfam" id="PF00534"/>
    </source>
</evidence>
<dbReference type="Pfam" id="PF00534">
    <property type="entry name" value="Glycos_transf_1"/>
    <property type="match status" value="1"/>
</dbReference>
<dbReference type="EC" id="2.4.-.-" evidence="4"/>
<keyword evidence="1 4" id="KW-0808">Transferase</keyword>
<dbReference type="SUPFAM" id="SSF53756">
    <property type="entry name" value="UDP-Glycosyltransferase/glycogen phosphorylase"/>
    <property type="match status" value="1"/>
</dbReference>
<reference evidence="4 5" key="1">
    <citation type="submission" date="2022-04" db="EMBL/GenBank/DDBJ databases">
        <title>Spirosoma sp. strain RP8 genome sequencing and assembly.</title>
        <authorList>
            <person name="Jung Y."/>
        </authorList>
    </citation>
    <scope>NUCLEOTIDE SEQUENCE [LARGE SCALE GENOMIC DNA]</scope>
    <source>
        <strain evidence="4 5">RP8</strain>
    </source>
</reference>
<gene>
    <name evidence="4" type="ORF">M0L20_03695</name>
</gene>
<evidence type="ECO:0000313" key="4">
    <source>
        <dbReference type="EMBL" id="MCK8490940.1"/>
    </source>
</evidence>
<keyword evidence="4" id="KW-0328">Glycosyltransferase</keyword>
<evidence type="ECO:0000259" key="3">
    <source>
        <dbReference type="Pfam" id="PF13439"/>
    </source>
</evidence>
<dbReference type="EMBL" id="JALPRF010000001">
    <property type="protein sequence ID" value="MCK8490940.1"/>
    <property type="molecule type" value="Genomic_DNA"/>
</dbReference>
<accession>A0ABT0HH68</accession>
<sequence length="395" mass="44498">MRILNICAYTWEAGGPPKIIFDHTQVALRYGHQVDILSPITAGEKPYPVPEGARLILCRRTPVISRYFREFSGELYQYIKKHSKEYDVIHCHGLWHFGTLAPFMIDHSVAKVITIHGVLDRWVYAHNNWKKQLMDTLAQKRFLRRADLIQINNTDEREDILRYLGTPHSNVVILPNGIKLSDFAQLPPKGRFRQKFGLPSSKKLVLFMSRLNVKKGLGLLLPAFKEYVRHHPDTVLAIAGGNDGYEATTRQFIEDNKLGDSIHLVGMLTGDDKKAALVDADLFTLPSYSEGFSMAVLEAMAAGTPALVSDRVGFGETIRQHEAAGLISDLTPEALQKELEKMLGDSQLRQQVAQNATTLVQTQYDIDIVAKRLLDEYEKIVRAKKLKSSPVSELP</sequence>
<dbReference type="RefSeq" id="WP_248475788.1">
    <property type="nucleotide sequence ID" value="NZ_JALPRF010000001.1"/>
</dbReference>
<dbReference type="Proteomes" id="UP001202180">
    <property type="component" value="Unassembled WGS sequence"/>
</dbReference>
<dbReference type="PANTHER" id="PTHR46401">
    <property type="entry name" value="GLYCOSYLTRANSFERASE WBBK-RELATED"/>
    <property type="match status" value="1"/>
</dbReference>
<dbReference type="Gene3D" id="3.40.50.2000">
    <property type="entry name" value="Glycogen Phosphorylase B"/>
    <property type="match status" value="2"/>
</dbReference>
<evidence type="ECO:0000256" key="1">
    <source>
        <dbReference type="ARBA" id="ARBA00022679"/>
    </source>
</evidence>
<keyword evidence="5" id="KW-1185">Reference proteome</keyword>
<evidence type="ECO:0000313" key="5">
    <source>
        <dbReference type="Proteomes" id="UP001202180"/>
    </source>
</evidence>
<feature type="domain" description="Glycosyl transferase family 1" evidence="2">
    <location>
        <begin position="191"/>
        <end position="357"/>
    </location>
</feature>
<dbReference type="InterPro" id="IPR001296">
    <property type="entry name" value="Glyco_trans_1"/>
</dbReference>